<keyword evidence="15" id="KW-1185">Reference proteome</keyword>
<dbReference type="STRING" id="741276.A0A2S5BEE7"/>
<dbReference type="UniPathway" id="UPA00253">
    <property type="reaction ID" value="UER00331"/>
</dbReference>
<dbReference type="GO" id="GO:0009435">
    <property type="term" value="P:NAD+ biosynthetic process"/>
    <property type="evidence" value="ECO:0007669"/>
    <property type="project" value="UniProtKB-UniPathway"/>
</dbReference>
<accession>A0A2S5BEE7</accession>
<keyword evidence="8 14" id="KW-0328">Glycosyltransferase</keyword>
<dbReference type="InterPro" id="IPR027277">
    <property type="entry name" value="NadC/ModD"/>
</dbReference>
<evidence type="ECO:0000259" key="12">
    <source>
        <dbReference type="Pfam" id="PF01729"/>
    </source>
</evidence>
<dbReference type="Proteomes" id="UP000237144">
    <property type="component" value="Unassembled WGS sequence"/>
</dbReference>
<feature type="domain" description="Quinolinate phosphoribosyl transferase N-terminal" evidence="13">
    <location>
        <begin position="99"/>
        <end position="193"/>
    </location>
</feature>
<comment type="subunit">
    <text evidence="4">Hexamer formed by 3 homodimers.</text>
</comment>
<comment type="function">
    <text evidence="1">Involved in the catabolism of quinolinic acid (QA).</text>
</comment>
<feature type="domain" description="Quinolinate phosphoribosyl transferase C-terminal" evidence="12">
    <location>
        <begin position="195"/>
        <end position="382"/>
    </location>
</feature>
<dbReference type="OrthoDB" id="10067394at2759"/>
<dbReference type="InterPro" id="IPR036068">
    <property type="entry name" value="Nicotinate_pribotase-like_C"/>
</dbReference>
<evidence type="ECO:0000256" key="4">
    <source>
        <dbReference type="ARBA" id="ARBA00011218"/>
    </source>
</evidence>
<dbReference type="PANTHER" id="PTHR32179:SF3">
    <property type="entry name" value="NICOTINATE-NUCLEOTIDE PYROPHOSPHORYLASE [CARBOXYLATING]"/>
    <property type="match status" value="1"/>
</dbReference>
<evidence type="ECO:0000256" key="11">
    <source>
        <dbReference type="ARBA" id="ARBA00047445"/>
    </source>
</evidence>
<evidence type="ECO:0000256" key="9">
    <source>
        <dbReference type="ARBA" id="ARBA00022679"/>
    </source>
</evidence>
<evidence type="ECO:0000256" key="2">
    <source>
        <dbReference type="ARBA" id="ARBA00004893"/>
    </source>
</evidence>
<dbReference type="EMBL" id="PJQD01000019">
    <property type="protein sequence ID" value="POY75156.1"/>
    <property type="molecule type" value="Genomic_DNA"/>
</dbReference>
<dbReference type="AlphaFoldDB" id="A0A2S5BEE7"/>
<keyword evidence="7" id="KW-0662">Pyridine nucleotide biosynthesis</keyword>
<comment type="pathway">
    <text evidence="2">Cofactor biosynthesis; NAD(+) biosynthesis; nicotinate D-ribonucleotide from quinolinate: step 1/1.</text>
</comment>
<evidence type="ECO:0000256" key="1">
    <source>
        <dbReference type="ARBA" id="ARBA00003237"/>
    </source>
</evidence>
<dbReference type="GO" id="GO:0004514">
    <property type="term" value="F:nicotinate-nucleotide diphosphorylase (carboxylating) activity"/>
    <property type="evidence" value="ECO:0007669"/>
    <property type="project" value="UniProtKB-EC"/>
</dbReference>
<dbReference type="InterPro" id="IPR002638">
    <property type="entry name" value="Quinolinate_PRibosylTrfase_C"/>
</dbReference>
<comment type="similarity">
    <text evidence="3">Belongs to the NadC/ModD family.</text>
</comment>
<evidence type="ECO:0000313" key="14">
    <source>
        <dbReference type="EMBL" id="POY75156.1"/>
    </source>
</evidence>
<dbReference type="Gene3D" id="3.90.1170.20">
    <property type="entry name" value="Quinolinate phosphoribosyl transferase, N-terminal domain"/>
    <property type="match status" value="1"/>
</dbReference>
<evidence type="ECO:0000256" key="3">
    <source>
        <dbReference type="ARBA" id="ARBA00009400"/>
    </source>
</evidence>
<evidence type="ECO:0000259" key="13">
    <source>
        <dbReference type="Pfam" id="PF02749"/>
    </source>
</evidence>
<protein>
    <recommendedName>
        <fullName evidence="6">Nicotinate-nucleotide pyrophosphorylase [carboxylating]</fullName>
        <ecNumber evidence="5">2.4.2.19</ecNumber>
    </recommendedName>
    <alternativeName>
        <fullName evidence="10">Quinolinate phosphoribosyltransferase [decarboxylating]</fullName>
    </alternativeName>
</protein>
<dbReference type="NCBIfam" id="TIGR00078">
    <property type="entry name" value="nadC"/>
    <property type="match status" value="1"/>
</dbReference>
<organism evidence="14 15">
    <name type="scientific">Rhodotorula taiwanensis</name>
    <dbReference type="NCBI Taxonomy" id="741276"/>
    <lineage>
        <taxon>Eukaryota</taxon>
        <taxon>Fungi</taxon>
        <taxon>Dikarya</taxon>
        <taxon>Basidiomycota</taxon>
        <taxon>Pucciniomycotina</taxon>
        <taxon>Microbotryomycetes</taxon>
        <taxon>Sporidiobolales</taxon>
        <taxon>Sporidiobolaceae</taxon>
        <taxon>Rhodotorula</taxon>
    </lineage>
</organism>
<reference evidence="14 15" key="1">
    <citation type="journal article" date="2018" name="Front. Microbiol.">
        <title>Prospects for Fungal Bioremediation of Acidic Radioactive Waste Sites: Characterization and Genome Sequence of Rhodotorula taiwanensis MD1149.</title>
        <authorList>
            <person name="Tkavc R."/>
            <person name="Matrosova V.Y."/>
            <person name="Grichenko O.E."/>
            <person name="Gostincar C."/>
            <person name="Volpe R.P."/>
            <person name="Klimenkova P."/>
            <person name="Gaidamakova E.K."/>
            <person name="Zhou C.E."/>
            <person name="Stewart B.J."/>
            <person name="Lyman M.G."/>
            <person name="Malfatti S.A."/>
            <person name="Rubinfeld B."/>
            <person name="Courtot M."/>
            <person name="Singh J."/>
            <person name="Dalgard C.L."/>
            <person name="Hamilton T."/>
            <person name="Frey K.G."/>
            <person name="Gunde-Cimerman N."/>
            <person name="Dugan L."/>
            <person name="Daly M.J."/>
        </authorList>
    </citation>
    <scope>NUCLEOTIDE SEQUENCE [LARGE SCALE GENOMIC DNA]</scope>
    <source>
        <strain evidence="14 15">MD1149</strain>
    </source>
</reference>
<evidence type="ECO:0000313" key="15">
    <source>
        <dbReference type="Proteomes" id="UP000237144"/>
    </source>
</evidence>
<comment type="caution">
    <text evidence="14">The sequence shown here is derived from an EMBL/GenBank/DDBJ whole genome shotgun (WGS) entry which is preliminary data.</text>
</comment>
<keyword evidence="9 14" id="KW-0808">Transferase</keyword>
<name>A0A2S5BEE7_9BASI</name>
<evidence type="ECO:0000256" key="10">
    <source>
        <dbReference type="ARBA" id="ARBA00033102"/>
    </source>
</evidence>
<proteinExistence type="inferred from homology"/>
<comment type="catalytic activity">
    <reaction evidence="11">
        <text>nicotinate beta-D-ribonucleotide + CO2 + diphosphate = quinolinate + 5-phospho-alpha-D-ribose 1-diphosphate + 2 H(+)</text>
        <dbReference type="Rhea" id="RHEA:12733"/>
        <dbReference type="ChEBI" id="CHEBI:15378"/>
        <dbReference type="ChEBI" id="CHEBI:16526"/>
        <dbReference type="ChEBI" id="CHEBI:29959"/>
        <dbReference type="ChEBI" id="CHEBI:33019"/>
        <dbReference type="ChEBI" id="CHEBI:57502"/>
        <dbReference type="ChEBI" id="CHEBI:58017"/>
        <dbReference type="EC" id="2.4.2.19"/>
    </reaction>
</comment>
<dbReference type="InterPro" id="IPR037128">
    <property type="entry name" value="Quinolinate_PRibosylTase_N_sf"/>
</dbReference>
<dbReference type="Pfam" id="PF02749">
    <property type="entry name" value="QRPTase_N"/>
    <property type="match status" value="1"/>
</dbReference>
<gene>
    <name evidence="14" type="ORF">BMF94_1788</name>
</gene>
<dbReference type="GO" id="GO:0005737">
    <property type="term" value="C:cytoplasm"/>
    <property type="evidence" value="ECO:0007669"/>
    <property type="project" value="TreeGrafter"/>
</dbReference>
<evidence type="ECO:0000256" key="5">
    <source>
        <dbReference type="ARBA" id="ARBA00011944"/>
    </source>
</evidence>
<dbReference type="Pfam" id="PF01729">
    <property type="entry name" value="QRPTase_C"/>
    <property type="match status" value="1"/>
</dbReference>
<dbReference type="GO" id="GO:0034213">
    <property type="term" value="P:quinolinate catabolic process"/>
    <property type="evidence" value="ECO:0007669"/>
    <property type="project" value="TreeGrafter"/>
</dbReference>
<dbReference type="InterPro" id="IPR022412">
    <property type="entry name" value="Quinolinate_PRibosylTrfase_N"/>
</dbReference>
<dbReference type="InterPro" id="IPR004393">
    <property type="entry name" value="NadC"/>
</dbReference>
<dbReference type="PANTHER" id="PTHR32179">
    <property type="entry name" value="NICOTINATE-NUCLEOTIDE PYROPHOSPHORYLASE [CARBOXYLATING]"/>
    <property type="match status" value="1"/>
</dbReference>
<dbReference type="CDD" id="cd01572">
    <property type="entry name" value="QPRTase"/>
    <property type="match status" value="1"/>
</dbReference>
<dbReference type="SUPFAM" id="SSF51690">
    <property type="entry name" value="Nicotinate/Quinolinate PRTase C-terminal domain-like"/>
    <property type="match status" value="1"/>
</dbReference>
<dbReference type="InterPro" id="IPR013785">
    <property type="entry name" value="Aldolase_TIM"/>
</dbReference>
<evidence type="ECO:0000256" key="6">
    <source>
        <dbReference type="ARBA" id="ARBA00020990"/>
    </source>
</evidence>
<dbReference type="SUPFAM" id="SSF54675">
    <property type="entry name" value="Nicotinate/Quinolinate PRTase N-terminal domain-like"/>
    <property type="match status" value="1"/>
</dbReference>
<dbReference type="Gene3D" id="3.20.20.70">
    <property type="entry name" value="Aldolase class I"/>
    <property type="match status" value="1"/>
</dbReference>
<sequence>MIRLHSFRHYTLSLVKTRSARSLRLRFAPVRLSFDSTARSGTSRIMSSSLSSAPTLPAPLGNYAHLLPPSWKRVITGWLDEDTPSFDYGGFVVGEGEEEATLWGKSEGLLAGVPFVDEIFAQLGCTQVSLSDGDALDTSPHTRENSVEWFLKEGADVTPTRDQPKIKVATVRGPARCLLLGERVALNTMARCSGIATKSRRVLLAARAHGWNGIIAGTRKTTPGFRLVEKYGMLVGGVDPHRYDLSSMVMLKDNHVWSKGSITEAVHAAKSVAGFSIRIHVECQSLAEAREAIAAGADIIMLDNFTPQGIRDAAKALKEDWEQQTGTKAGSGEASAAKRCLVEVSGGLTEENMAESLCPDVDILSTSAIHQGSVPIVDFSLKITPKKQ</sequence>
<evidence type="ECO:0000256" key="7">
    <source>
        <dbReference type="ARBA" id="ARBA00022642"/>
    </source>
</evidence>
<dbReference type="FunFam" id="3.20.20.70:FF:000090">
    <property type="entry name" value="Nicotinate-nucleotide pyrophosphorylase [carboxylating]"/>
    <property type="match status" value="1"/>
</dbReference>
<evidence type="ECO:0000256" key="8">
    <source>
        <dbReference type="ARBA" id="ARBA00022676"/>
    </source>
</evidence>
<dbReference type="EC" id="2.4.2.19" evidence="5"/>